<dbReference type="AlphaFoldDB" id="A0A918D5D2"/>
<reference evidence="1" key="1">
    <citation type="journal article" date="2014" name="Int. J. Syst. Evol. Microbiol.">
        <title>Complete genome sequence of Corynebacterium casei LMG S-19264T (=DSM 44701T), isolated from a smear-ripened cheese.</title>
        <authorList>
            <consortium name="US DOE Joint Genome Institute (JGI-PGF)"/>
            <person name="Walter F."/>
            <person name="Albersmeier A."/>
            <person name="Kalinowski J."/>
            <person name="Ruckert C."/>
        </authorList>
    </citation>
    <scope>NUCLEOTIDE SEQUENCE</scope>
    <source>
        <strain evidence="1">JCM 17251</strain>
    </source>
</reference>
<organism evidence="1 2">
    <name type="scientific">Oceanobacillus indicireducens</name>
    <dbReference type="NCBI Taxonomy" id="1004261"/>
    <lineage>
        <taxon>Bacteria</taxon>
        <taxon>Bacillati</taxon>
        <taxon>Bacillota</taxon>
        <taxon>Bacilli</taxon>
        <taxon>Bacillales</taxon>
        <taxon>Bacillaceae</taxon>
        <taxon>Oceanobacillus</taxon>
    </lineage>
</organism>
<dbReference type="EMBL" id="BMOS01000071">
    <property type="protein sequence ID" value="GGN67678.1"/>
    <property type="molecule type" value="Genomic_DNA"/>
</dbReference>
<evidence type="ECO:0000313" key="1">
    <source>
        <dbReference type="EMBL" id="GGN67678.1"/>
    </source>
</evidence>
<accession>A0A918D5D2</accession>
<dbReference type="RefSeq" id="WP_188859896.1">
    <property type="nucleotide sequence ID" value="NZ_BMOS01000071.1"/>
</dbReference>
<evidence type="ECO:0008006" key="3">
    <source>
        <dbReference type="Google" id="ProtNLM"/>
    </source>
</evidence>
<name>A0A918D5D2_9BACI</name>
<reference evidence="1" key="2">
    <citation type="submission" date="2020-09" db="EMBL/GenBank/DDBJ databases">
        <authorList>
            <person name="Sun Q."/>
            <person name="Ohkuma M."/>
        </authorList>
    </citation>
    <scope>NUCLEOTIDE SEQUENCE</scope>
    <source>
        <strain evidence="1">JCM 17251</strain>
    </source>
</reference>
<proteinExistence type="predicted"/>
<gene>
    <name evidence="1" type="ORF">GCM10007971_38730</name>
</gene>
<keyword evidence="2" id="KW-1185">Reference proteome</keyword>
<evidence type="ECO:0000313" key="2">
    <source>
        <dbReference type="Proteomes" id="UP000624041"/>
    </source>
</evidence>
<comment type="caution">
    <text evidence="1">The sequence shown here is derived from an EMBL/GenBank/DDBJ whole genome shotgun (WGS) entry which is preliminary data.</text>
</comment>
<sequence>MEKMREIKVMHIDAIDRIVVDRYLTHCSVCNTNIEPVYIGGVLIRSRPEKDSAELAFQCTNIECRSLLIGYYVHGDERVFHYQKTQPVKPTNKVFEEEVEEVSPNFVEIYNQSYHSEQMELHLISGIGYRKALEFLVKDYLIYLKPEDKEEILNEQLSPCINMLDNHTIKEIARRASWLGNDEAHYLRKWEDKDIEDLKKLIEVTVYFIAMDIAGKKYLEEMER</sequence>
<protein>
    <recommendedName>
        <fullName evidence="3">DUF4145 domain-containing protein</fullName>
    </recommendedName>
</protein>
<dbReference type="Proteomes" id="UP000624041">
    <property type="component" value="Unassembled WGS sequence"/>
</dbReference>